<evidence type="ECO:0000256" key="1">
    <source>
        <dbReference type="SAM" id="Phobius"/>
    </source>
</evidence>
<dbReference type="Proteomes" id="UP001521222">
    <property type="component" value="Unassembled WGS sequence"/>
</dbReference>
<organism evidence="2 3">
    <name type="scientific">Nothophoma quercina</name>
    <dbReference type="NCBI Taxonomy" id="749835"/>
    <lineage>
        <taxon>Eukaryota</taxon>
        <taxon>Fungi</taxon>
        <taxon>Dikarya</taxon>
        <taxon>Ascomycota</taxon>
        <taxon>Pezizomycotina</taxon>
        <taxon>Dothideomycetes</taxon>
        <taxon>Pleosporomycetidae</taxon>
        <taxon>Pleosporales</taxon>
        <taxon>Pleosporineae</taxon>
        <taxon>Didymellaceae</taxon>
        <taxon>Nothophoma</taxon>
    </lineage>
</organism>
<name>A0ABR3QVP1_9PLEO</name>
<feature type="transmembrane region" description="Helical" evidence="1">
    <location>
        <begin position="12"/>
        <end position="38"/>
    </location>
</feature>
<keyword evidence="1" id="KW-0812">Transmembrane</keyword>
<gene>
    <name evidence="2" type="ORF">SLS59_007928</name>
</gene>
<evidence type="ECO:0000313" key="2">
    <source>
        <dbReference type="EMBL" id="KAL1596229.1"/>
    </source>
</evidence>
<comment type="caution">
    <text evidence="2">The sequence shown here is derived from an EMBL/GenBank/DDBJ whole genome shotgun (WGS) entry which is preliminary data.</text>
</comment>
<reference evidence="2 3" key="1">
    <citation type="submission" date="2024-02" db="EMBL/GenBank/DDBJ databases">
        <title>De novo assembly and annotation of 12 fungi associated with fruit tree decline syndrome in Ontario, Canada.</title>
        <authorList>
            <person name="Sulman M."/>
            <person name="Ellouze W."/>
            <person name="Ilyukhin E."/>
        </authorList>
    </citation>
    <scope>NUCLEOTIDE SEQUENCE [LARGE SCALE GENOMIC DNA]</scope>
    <source>
        <strain evidence="2 3">M97-236</strain>
    </source>
</reference>
<keyword evidence="1" id="KW-1133">Transmembrane helix</keyword>
<dbReference type="EMBL" id="JAKIXB020000029">
    <property type="protein sequence ID" value="KAL1596229.1"/>
    <property type="molecule type" value="Genomic_DNA"/>
</dbReference>
<feature type="transmembrane region" description="Helical" evidence="1">
    <location>
        <begin position="93"/>
        <end position="113"/>
    </location>
</feature>
<keyword evidence="1" id="KW-0472">Membrane</keyword>
<accession>A0ABR3QVP1</accession>
<evidence type="ECO:0000313" key="3">
    <source>
        <dbReference type="Proteomes" id="UP001521222"/>
    </source>
</evidence>
<proteinExistence type="predicted"/>
<sequence length="131" mass="14203">MGSFHFQRHQVVGVFAGSYLLAKVIELCCLPCTFIVVFEPLVKAFVELCPSSNALISKLFPHAVVELVIKPLPEPLEKPIVVEPGSSPVQPCYFLVATSCVFFAIAFAISLIFSLAISHIKLCCCTIGVGF</sequence>
<keyword evidence="3" id="KW-1185">Reference proteome</keyword>
<protein>
    <submittedName>
        <fullName evidence="2">Uncharacterized protein</fullName>
    </submittedName>
</protein>